<dbReference type="AlphaFoldDB" id="A0A7R9VBH8"/>
<gene>
    <name evidence="2" type="ORF">TDUB1175_LOCUS9</name>
</gene>
<name>A0A7R9VBH8_9STRA</name>
<feature type="region of interest" description="Disordered" evidence="1">
    <location>
        <begin position="1"/>
        <end position="76"/>
    </location>
</feature>
<dbReference type="EMBL" id="HBED01000011">
    <property type="protein sequence ID" value="CAD8290301.1"/>
    <property type="molecule type" value="Transcribed_RNA"/>
</dbReference>
<organism evidence="2">
    <name type="scientific">Pseudictyota dubia</name>
    <dbReference type="NCBI Taxonomy" id="2749911"/>
    <lineage>
        <taxon>Eukaryota</taxon>
        <taxon>Sar</taxon>
        <taxon>Stramenopiles</taxon>
        <taxon>Ochrophyta</taxon>
        <taxon>Bacillariophyta</taxon>
        <taxon>Mediophyceae</taxon>
        <taxon>Biddulphiophycidae</taxon>
        <taxon>Eupodiscales</taxon>
        <taxon>Odontellaceae</taxon>
        <taxon>Pseudictyota</taxon>
    </lineage>
</organism>
<protein>
    <submittedName>
        <fullName evidence="2">Uncharacterized protein</fullName>
    </submittedName>
</protein>
<evidence type="ECO:0000313" key="2">
    <source>
        <dbReference type="EMBL" id="CAD8290301.1"/>
    </source>
</evidence>
<feature type="compositionally biased region" description="Basic and acidic residues" evidence="1">
    <location>
        <begin position="1"/>
        <end position="12"/>
    </location>
</feature>
<evidence type="ECO:0000256" key="1">
    <source>
        <dbReference type="SAM" id="MobiDB-lite"/>
    </source>
</evidence>
<feature type="compositionally biased region" description="Basic and acidic residues" evidence="1">
    <location>
        <begin position="34"/>
        <end position="48"/>
    </location>
</feature>
<sequence>MTKQGPREESVRNRQASAITIAMADQEAPSDIQARGDENTRIGEREMNADVPQDSSTSLHGPRPRSSRREISDRPHDRFSIILRDDIATDVILAPLREERAGGTKRSRSDFTSRARATEKHFLAMENLAKFEEILF</sequence>
<feature type="compositionally biased region" description="Basic and acidic residues" evidence="1">
    <location>
        <begin position="67"/>
        <end position="76"/>
    </location>
</feature>
<reference evidence="2" key="1">
    <citation type="submission" date="2021-01" db="EMBL/GenBank/DDBJ databases">
        <authorList>
            <person name="Corre E."/>
            <person name="Pelletier E."/>
            <person name="Niang G."/>
            <person name="Scheremetjew M."/>
            <person name="Finn R."/>
            <person name="Kale V."/>
            <person name="Holt S."/>
            <person name="Cochrane G."/>
            <person name="Meng A."/>
            <person name="Brown T."/>
            <person name="Cohen L."/>
        </authorList>
    </citation>
    <scope>NUCLEOTIDE SEQUENCE</scope>
    <source>
        <strain evidence="2">CCMP147</strain>
    </source>
</reference>
<accession>A0A7R9VBH8</accession>
<proteinExistence type="predicted"/>